<protein>
    <submittedName>
        <fullName evidence="1">298_t:CDS:1</fullName>
    </submittedName>
</protein>
<evidence type="ECO:0000313" key="1">
    <source>
        <dbReference type="EMBL" id="CAG8520449.1"/>
    </source>
</evidence>
<sequence length="77" mass="8516">MDPVNQKDWNYIKLTCSEIFLKLSSLLVSLSLGQIDNSVDNFGITASADWNAFTIANPSLSSAAPFNTKRYQRVNSS</sequence>
<organism evidence="1 2">
    <name type="scientific">Gigaspora margarita</name>
    <dbReference type="NCBI Taxonomy" id="4874"/>
    <lineage>
        <taxon>Eukaryota</taxon>
        <taxon>Fungi</taxon>
        <taxon>Fungi incertae sedis</taxon>
        <taxon>Mucoromycota</taxon>
        <taxon>Glomeromycotina</taxon>
        <taxon>Glomeromycetes</taxon>
        <taxon>Diversisporales</taxon>
        <taxon>Gigasporaceae</taxon>
        <taxon>Gigaspora</taxon>
    </lineage>
</organism>
<comment type="caution">
    <text evidence="1">The sequence shown here is derived from an EMBL/GenBank/DDBJ whole genome shotgun (WGS) entry which is preliminary data.</text>
</comment>
<proteinExistence type="predicted"/>
<reference evidence="1 2" key="1">
    <citation type="submission" date="2021-06" db="EMBL/GenBank/DDBJ databases">
        <authorList>
            <person name="Kallberg Y."/>
            <person name="Tangrot J."/>
            <person name="Rosling A."/>
        </authorList>
    </citation>
    <scope>NUCLEOTIDE SEQUENCE [LARGE SCALE GENOMIC DNA]</scope>
    <source>
        <strain evidence="1 2">120-4 pot B 10/14</strain>
    </source>
</reference>
<keyword evidence="2" id="KW-1185">Reference proteome</keyword>
<dbReference type="Proteomes" id="UP000789901">
    <property type="component" value="Unassembled WGS sequence"/>
</dbReference>
<gene>
    <name evidence="1" type="ORF">GMARGA_LOCUS3127</name>
</gene>
<dbReference type="EMBL" id="CAJVQB010001091">
    <property type="protein sequence ID" value="CAG8520449.1"/>
    <property type="molecule type" value="Genomic_DNA"/>
</dbReference>
<accession>A0ABM8W469</accession>
<evidence type="ECO:0000313" key="2">
    <source>
        <dbReference type="Proteomes" id="UP000789901"/>
    </source>
</evidence>
<name>A0ABM8W469_GIGMA</name>